<protein>
    <submittedName>
        <fullName evidence="1">Uncharacterized protein</fullName>
    </submittedName>
</protein>
<evidence type="ECO:0000313" key="2">
    <source>
        <dbReference type="Proteomes" id="UP000240493"/>
    </source>
</evidence>
<dbReference type="AlphaFoldDB" id="A0A2T3ZL19"/>
<accession>A0A2T3ZL19</accession>
<organism evidence="1 2">
    <name type="scientific">Trichoderma asperellum (strain ATCC 204424 / CBS 433.97 / NBRC 101777)</name>
    <dbReference type="NCBI Taxonomy" id="1042311"/>
    <lineage>
        <taxon>Eukaryota</taxon>
        <taxon>Fungi</taxon>
        <taxon>Dikarya</taxon>
        <taxon>Ascomycota</taxon>
        <taxon>Pezizomycotina</taxon>
        <taxon>Sordariomycetes</taxon>
        <taxon>Hypocreomycetidae</taxon>
        <taxon>Hypocreales</taxon>
        <taxon>Hypocreaceae</taxon>
        <taxon>Trichoderma</taxon>
    </lineage>
</organism>
<proteinExistence type="predicted"/>
<dbReference type="Proteomes" id="UP000240493">
    <property type="component" value="Unassembled WGS sequence"/>
</dbReference>
<sequence>MADWRLTVGFCATLGSSLRDPVARCKAVGPEKIGLLAEKPASTKTNLYRASR</sequence>
<dbReference type="EMBL" id="KZ679257">
    <property type="protein sequence ID" value="PTB45482.1"/>
    <property type="molecule type" value="Genomic_DNA"/>
</dbReference>
<reference evidence="1 2" key="1">
    <citation type="submission" date="2016-07" db="EMBL/GenBank/DDBJ databases">
        <title>Multiple horizontal gene transfer events from other fungi enriched the ability of initially mycotrophic Trichoderma (Ascomycota) to feed on dead plant biomass.</title>
        <authorList>
            <consortium name="DOE Joint Genome Institute"/>
            <person name="Aerts A."/>
            <person name="Atanasova L."/>
            <person name="Chenthamara K."/>
            <person name="Zhang J."/>
            <person name="Grujic M."/>
            <person name="Henrissat B."/>
            <person name="Kuo A."/>
            <person name="Salamov A."/>
            <person name="Lipzen A."/>
            <person name="Labutti K."/>
            <person name="Barry K."/>
            <person name="Miao Y."/>
            <person name="Rahimi M.J."/>
            <person name="Shen Q."/>
            <person name="Grigoriev I.V."/>
            <person name="Kubicek C.P."/>
            <person name="Druzhinina I.S."/>
        </authorList>
    </citation>
    <scope>NUCLEOTIDE SEQUENCE [LARGE SCALE GENOMIC DNA]</scope>
    <source>
        <strain evidence="1 2">CBS 433.97</strain>
    </source>
</reference>
<keyword evidence="2" id="KW-1185">Reference proteome</keyword>
<evidence type="ECO:0000313" key="1">
    <source>
        <dbReference type="EMBL" id="PTB45482.1"/>
    </source>
</evidence>
<gene>
    <name evidence="1" type="ORF">M441DRAFT_130567</name>
</gene>
<dbReference type="OrthoDB" id="10280000at2759"/>
<name>A0A2T3ZL19_TRIA4</name>